<dbReference type="HOGENOM" id="CLU_074587_4_0_6"/>
<reference evidence="2 3" key="1">
    <citation type="journal article" date="2015" name="PLoS ONE">
        <title>Azotobacter Genomes: The Genome of Azotobacter chroococcum NCIMB 8003 (ATCC 4412).</title>
        <authorList>
            <person name="Robson R.L."/>
            <person name="Jones R."/>
            <person name="Robson R.M."/>
            <person name="Schwartz A."/>
            <person name="Richardson T.H."/>
        </authorList>
    </citation>
    <scope>NUCLEOTIDE SEQUENCE [LARGE SCALE GENOMIC DNA]</scope>
    <source>
        <strain evidence="2 3">NCIMB 8003</strain>
    </source>
</reference>
<dbReference type="KEGG" id="acx:Achr_32320"/>
<dbReference type="InterPro" id="IPR010239">
    <property type="entry name" value="CHP02001"/>
</dbReference>
<evidence type="ECO:0000313" key="3">
    <source>
        <dbReference type="Proteomes" id="UP000068210"/>
    </source>
</evidence>
<dbReference type="EMBL" id="CP010415">
    <property type="protein sequence ID" value="AJE22640.1"/>
    <property type="molecule type" value="Genomic_DNA"/>
</dbReference>
<feature type="chain" id="PRO_5002185202" description="Lipoprotein" evidence="1">
    <location>
        <begin position="22"/>
        <end position="240"/>
    </location>
</feature>
<keyword evidence="1" id="KW-0732">Signal</keyword>
<proteinExistence type="predicted"/>
<dbReference type="AlphaFoldDB" id="A0A0C4WSU8"/>
<evidence type="ECO:0000256" key="1">
    <source>
        <dbReference type="SAM" id="SignalP"/>
    </source>
</evidence>
<dbReference type="STRING" id="1328314.Achr_32320"/>
<accession>A0A0C4WSU8</accession>
<keyword evidence="3" id="KW-1185">Reference proteome</keyword>
<feature type="signal peptide" evidence="1">
    <location>
        <begin position="1"/>
        <end position="21"/>
    </location>
</feature>
<gene>
    <name evidence="2" type="ORF">Achr_32320</name>
</gene>
<protein>
    <recommendedName>
        <fullName evidence="4">Lipoprotein</fullName>
    </recommendedName>
</protein>
<sequence>MIGRSKAVLALLAGAAATAQAQMLERELGDLELKLGSTPSRSMAQGLVQPERIGTFHGGFDLTHPDGWYLGNWSPSAGLLGNSQLELNSYLGYQRASDDTLGYEFGLIRYSFPRLEDLDRHELYAGIGLEDSRLGAAWSLAPGRSDSTLLLDLDLLHPLNLDMSLTYANHALDRPVQLSDGGSVQRFNDWSLNLSRPWLGLQVGVSYSGSDLRGSGCSAYSGQNAQCDDSLTLRLEHPLF</sequence>
<organism evidence="2 3">
    <name type="scientific">Azotobacter chroococcum NCIMB 8003</name>
    <dbReference type="NCBI Taxonomy" id="1328314"/>
    <lineage>
        <taxon>Bacteria</taxon>
        <taxon>Pseudomonadati</taxon>
        <taxon>Pseudomonadota</taxon>
        <taxon>Gammaproteobacteria</taxon>
        <taxon>Pseudomonadales</taxon>
        <taxon>Pseudomonadaceae</taxon>
        <taxon>Azotobacter</taxon>
    </lineage>
</organism>
<dbReference type="RefSeq" id="WP_039805850.1">
    <property type="nucleotide sequence ID" value="NZ_CP010415.1"/>
</dbReference>
<evidence type="ECO:0000313" key="2">
    <source>
        <dbReference type="EMBL" id="AJE22640.1"/>
    </source>
</evidence>
<name>A0A0C4WSU8_9GAMM</name>
<dbReference type="Pfam" id="PF09694">
    <property type="entry name" value="Gcw_chp"/>
    <property type="match status" value="1"/>
</dbReference>
<dbReference type="NCBIfam" id="TIGR02001">
    <property type="entry name" value="gcw_chp"/>
    <property type="match status" value="1"/>
</dbReference>
<evidence type="ECO:0008006" key="4">
    <source>
        <dbReference type="Google" id="ProtNLM"/>
    </source>
</evidence>
<dbReference type="Proteomes" id="UP000068210">
    <property type="component" value="Chromosome"/>
</dbReference>